<comment type="caution">
    <text evidence="2">The sequence shown here is derived from an EMBL/GenBank/DDBJ whole genome shotgun (WGS) entry which is preliminary data.</text>
</comment>
<dbReference type="InterPro" id="IPR025668">
    <property type="entry name" value="Tnp_DDE_dom"/>
</dbReference>
<accession>A0ABQ6E0F2</accession>
<gene>
    <name evidence="2" type="primary">tnpA_2</name>
    <name evidence="2" type="ORF">GCM10007916_19550</name>
</gene>
<name>A0ABQ6E0F2_9GAMM</name>
<dbReference type="NCBIfam" id="NF033520">
    <property type="entry name" value="transpos_IS982"/>
    <property type="match status" value="1"/>
</dbReference>
<evidence type="ECO:0000313" key="2">
    <source>
        <dbReference type="EMBL" id="GLS90888.1"/>
    </source>
</evidence>
<dbReference type="Proteomes" id="UP001157353">
    <property type="component" value="Unassembled WGS sequence"/>
</dbReference>
<evidence type="ECO:0000313" key="3">
    <source>
        <dbReference type="Proteomes" id="UP001157353"/>
    </source>
</evidence>
<sequence>MNNLVDIFCDVDDFCHQFLPKWEAQLLSNGTRKRIRSSKMSISERMTIVIAFHQSNHRDFKNFYIGLVRQYWSEYFPELLSYTRFINTMSELIVPMCAYFQTVKGEPTGIAFVDSTSLKVCHNIRIPRHRVFADSAKRGKGTMGWFFGFKLHLLINHNGEIIALNISPGNTNDRTPIPDLCKNLTGKLYADKGYIGKKLSETLKESDIDLVTTVRKNMKAKVISAFDRAMLSKRYIIETVNDQLKNISQIEHSRHRSATGFMLNVISGIVAYCLKKQKPRIRLANSELEMMAA</sequence>
<keyword evidence="3" id="KW-1185">Reference proteome</keyword>
<feature type="domain" description="Transposase DDE" evidence="1">
    <location>
        <begin position="104"/>
        <end position="257"/>
    </location>
</feature>
<evidence type="ECO:0000259" key="1">
    <source>
        <dbReference type="Pfam" id="PF13612"/>
    </source>
</evidence>
<dbReference type="EMBL" id="BSPQ01000005">
    <property type="protein sequence ID" value="GLS90888.1"/>
    <property type="molecule type" value="Genomic_DNA"/>
</dbReference>
<proteinExistence type="predicted"/>
<organism evidence="2 3">
    <name type="scientific">Psychromonas marina</name>
    <dbReference type="NCBI Taxonomy" id="88364"/>
    <lineage>
        <taxon>Bacteria</taxon>
        <taxon>Pseudomonadati</taxon>
        <taxon>Pseudomonadota</taxon>
        <taxon>Gammaproteobacteria</taxon>
        <taxon>Alteromonadales</taxon>
        <taxon>Psychromonadaceae</taxon>
        <taxon>Psychromonas</taxon>
    </lineage>
</organism>
<reference evidence="3" key="1">
    <citation type="journal article" date="2019" name="Int. J. Syst. Evol. Microbiol.">
        <title>The Global Catalogue of Microorganisms (GCM) 10K type strain sequencing project: providing services to taxonomists for standard genome sequencing and annotation.</title>
        <authorList>
            <consortium name="The Broad Institute Genomics Platform"/>
            <consortium name="The Broad Institute Genome Sequencing Center for Infectious Disease"/>
            <person name="Wu L."/>
            <person name="Ma J."/>
        </authorList>
    </citation>
    <scope>NUCLEOTIDE SEQUENCE [LARGE SCALE GENOMIC DNA]</scope>
    <source>
        <strain evidence="3">NBRC 103166</strain>
    </source>
</reference>
<dbReference type="Pfam" id="PF13612">
    <property type="entry name" value="DDE_Tnp_1_3"/>
    <property type="match status" value="1"/>
</dbReference>
<dbReference type="RefSeq" id="WP_284204002.1">
    <property type="nucleotide sequence ID" value="NZ_BSPQ01000005.1"/>
</dbReference>
<protein>
    <submittedName>
        <fullName evidence="2">Transposase</fullName>
    </submittedName>
</protein>